<dbReference type="Gene3D" id="3.50.50.60">
    <property type="entry name" value="FAD/NAD(P)-binding domain"/>
    <property type="match status" value="1"/>
</dbReference>
<evidence type="ECO:0000259" key="2">
    <source>
        <dbReference type="Pfam" id="PF01593"/>
    </source>
</evidence>
<proteinExistence type="predicted"/>
<feature type="region of interest" description="Disordered" evidence="1">
    <location>
        <begin position="250"/>
        <end position="306"/>
    </location>
</feature>
<gene>
    <name evidence="3" type="ORF">H9786_02250</name>
</gene>
<feature type="region of interest" description="Disordered" evidence="1">
    <location>
        <begin position="512"/>
        <end position="538"/>
    </location>
</feature>
<name>A0A9D2LB61_9MICO</name>
<feature type="domain" description="Amine oxidase" evidence="2">
    <location>
        <begin position="12"/>
        <end position="251"/>
    </location>
</feature>
<dbReference type="InterPro" id="IPR050464">
    <property type="entry name" value="Zeta_carotene_desat/Oxidored"/>
</dbReference>
<comment type="caution">
    <text evidence="3">The sequence shown here is derived from an EMBL/GenBank/DDBJ whole genome shotgun (WGS) entry which is preliminary data.</text>
</comment>
<reference evidence="3" key="1">
    <citation type="journal article" date="2021" name="PeerJ">
        <title>Extensive microbial diversity within the chicken gut microbiome revealed by metagenomics and culture.</title>
        <authorList>
            <person name="Gilroy R."/>
            <person name="Ravi A."/>
            <person name="Getino M."/>
            <person name="Pursley I."/>
            <person name="Horton D.L."/>
            <person name="Alikhan N.F."/>
            <person name="Baker D."/>
            <person name="Gharbi K."/>
            <person name="Hall N."/>
            <person name="Watson M."/>
            <person name="Adriaenssens E.M."/>
            <person name="Foster-Nyarko E."/>
            <person name="Jarju S."/>
            <person name="Secka A."/>
            <person name="Antonio M."/>
            <person name="Oren A."/>
            <person name="Chaudhuri R.R."/>
            <person name="La Ragione R."/>
            <person name="Hildebrand F."/>
            <person name="Pallen M.J."/>
        </authorList>
    </citation>
    <scope>NUCLEOTIDE SEQUENCE</scope>
    <source>
        <strain evidence="3">ChiHjej13B12-24818</strain>
    </source>
</reference>
<dbReference type="SUPFAM" id="SSF51905">
    <property type="entry name" value="FAD/NAD(P)-binding domain"/>
    <property type="match status" value="1"/>
</dbReference>
<evidence type="ECO:0000256" key="1">
    <source>
        <dbReference type="SAM" id="MobiDB-lite"/>
    </source>
</evidence>
<dbReference type="PANTHER" id="PTHR42923:SF3">
    <property type="entry name" value="PROTOPORPHYRINOGEN OXIDASE"/>
    <property type="match status" value="1"/>
</dbReference>
<sequence>MRQRTVVVGGGLAGLLAARRRQRAGDQVLVLEQEAAVGGAIAADQVAGLELNIGAEAYSTASGAVDALLEELGLGGQIVSPRQELGSRVVSDAGVHRAPGASLLGIPGRPLAADVRAVLGTAGSLRASLERFLPARYGNRPGATVEELVRKRLGRRVADRLVAPIVGGVHSADPDVLEFATASPQLAAALDRGGSLIRAVRRIRGRSTASAGTRVHAVAPTMAALPKTLASGILEDGGILRTGVRVTRIEPGVIQPGETEQNAVEPDSPEQDYPEQHSPEQDAVWPDSPELDAVGEGAREEPARRWSVVTSRGERLGADHLVLACPPDVAGELLADAAPTISAAIPSAPSARVRLVALVLDAPALDGFPSGTGALVAPGTAGITAKALTHATAKWEHVQRLAREALATAGSPHVVRLSYGRPGEALPAPEGIVDLALADASAILGVPLRAEQLIESRVIDWDRAMRQARPGHRAALETLTGLLAAEPALELVGSWRAGTGIDAIVRADDAAADTTTQTTQKTQTPQKTQNSLMEGHHR</sequence>
<dbReference type="SUPFAM" id="SSF54373">
    <property type="entry name" value="FAD-linked reductases, C-terminal domain"/>
    <property type="match status" value="1"/>
</dbReference>
<dbReference type="AlphaFoldDB" id="A0A9D2LB61"/>
<dbReference type="PANTHER" id="PTHR42923">
    <property type="entry name" value="PROTOPORPHYRINOGEN OXIDASE"/>
    <property type="match status" value="1"/>
</dbReference>
<reference evidence="3" key="2">
    <citation type="submission" date="2021-04" db="EMBL/GenBank/DDBJ databases">
        <authorList>
            <person name="Gilroy R."/>
        </authorList>
    </citation>
    <scope>NUCLEOTIDE SEQUENCE</scope>
    <source>
        <strain evidence="3">ChiHjej13B12-24818</strain>
    </source>
</reference>
<evidence type="ECO:0000313" key="4">
    <source>
        <dbReference type="Proteomes" id="UP000823823"/>
    </source>
</evidence>
<dbReference type="Proteomes" id="UP000823823">
    <property type="component" value="Unassembled WGS sequence"/>
</dbReference>
<accession>A0A9D2LB61</accession>
<dbReference type="InterPro" id="IPR002937">
    <property type="entry name" value="Amino_oxidase"/>
</dbReference>
<feature type="compositionally biased region" description="Low complexity" evidence="1">
    <location>
        <begin position="512"/>
        <end position="529"/>
    </location>
</feature>
<protein>
    <submittedName>
        <fullName evidence="3">FAD-dependent oxidoreductase</fullName>
    </submittedName>
</protein>
<evidence type="ECO:0000313" key="3">
    <source>
        <dbReference type="EMBL" id="HJB09343.1"/>
    </source>
</evidence>
<dbReference type="Gene3D" id="3.90.660.20">
    <property type="entry name" value="Protoporphyrinogen oxidase, mitochondrial, domain 2"/>
    <property type="match status" value="1"/>
</dbReference>
<dbReference type="EMBL" id="DWZH01000017">
    <property type="protein sequence ID" value="HJB09343.1"/>
    <property type="molecule type" value="Genomic_DNA"/>
</dbReference>
<organism evidence="3 4">
    <name type="scientific">Candidatus Brachybacterium merdavium</name>
    <dbReference type="NCBI Taxonomy" id="2838513"/>
    <lineage>
        <taxon>Bacteria</taxon>
        <taxon>Bacillati</taxon>
        <taxon>Actinomycetota</taxon>
        <taxon>Actinomycetes</taxon>
        <taxon>Micrococcales</taxon>
        <taxon>Dermabacteraceae</taxon>
        <taxon>Brachybacterium</taxon>
    </lineage>
</organism>
<dbReference type="GO" id="GO:0016491">
    <property type="term" value="F:oxidoreductase activity"/>
    <property type="evidence" value="ECO:0007669"/>
    <property type="project" value="InterPro"/>
</dbReference>
<dbReference type="Pfam" id="PF01593">
    <property type="entry name" value="Amino_oxidase"/>
    <property type="match status" value="1"/>
</dbReference>
<dbReference type="InterPro" id="IPR036188">
    <property type="entry name" value="FAD/NAD-bd_sf"/>
</dbReference>